<evidence type="ECO:0000256" key="2">
    <source>
        <dbReference type="ARBA" id="ARBA00008142"/>
    </source>
</evidence>
<dbReference type="HAMAP" id="MF_00451">
    <property type="entry name" value="NDP_kinase"/>
    <property type="match status" value="1"/>
</dbReference>
<dbReference type="EC" id="2.7.4.6" evidence="3 13"/>
<evidence type="ECO:0000256" key="10">
    <source>
        <dbReference type="ARBA" id="ARBA00022840"/>
    </source>
</evidence>
<evidence type="ECO:0000256" key="6">
    <source>
        <dbReference type="ARBA" id="ARBA00022679"/>
    </source>
</evidence>
<evidence type="ECO:0000256" key="9">
    <source>
        <dbReference type="ARBA" id="ARBA00022777"/>
    </source>
</evidence>
<evidence type="ECO:0000313" key="19">
    <source>
        <dbReference type="Proteomes" id="UP000823914"/>
    </source>
</evidence>
<dbReference type="SMART" id="SM00562">
    <property type="entry name" value="NDK"/>
    <property type="match status" value="1"/>
</dbReference>
<comment type="subcellular location">
    <subcellularLocation>
        <location evidence="13">Cytoplasm</location>
    </subcellularLocation>
</comment>
<dbReference type="GO" id="GO:0005737">
    <property type="term" value="C:cytoplasm"/>
    <property type="evidence" value="ECO:0007669"/>
    <property type="project" value="UniProtKB-SubCell"/>
</dbReference>
<feature type="binding site" evidence="13 14">
    <location>
        <position position="57"/>
    </location>
    <ligand>
        <name>ATP</name>
        <dbReference type="ChEBI" id="CHEBI:30616"/>
    </ligand>
</feature>
<evidence type="ECO:0000256" key="3">
    <source>
        <dbReference type="ARBA" id="ARBA00012966"/>
    </source>
</evidence>
<feature type="binding site" evidence="13 14">
    <location>
        <position position="102"/>
    </location>
    <ligand>
        <name>ATP</name>
        <dbReference type="ChEBI" id="CHEBI:30616"/>
    </ligand>
</feature>
<feature type="binding site" evidence="13 14">
    <location>
        <position position="9"/>
    </location>
    <ligand>
        <name>ATP</name>
        <dbReference type="ChEBI" id="CHEBI:30616"/>
    </ligand>
</feature>
<gene>
    <name evidence="13 18" type="primary">ndk</name>
    <name evidence="18" type="ORF">IAA16_01295</name>
</gene>
<feature type="binding site" evidence="13 14">
    <location>
        <position position="91"/>
    </location>
    <ligand>
        <name>ATP</name>
        <dbReference type="ChEBI" id="CHEBI:30616"/>
    </ligand>
</feature>
<dbReference type="PROSITE" id="PS00469">
    <property type="entry name" value="NDPK"/>
    <property type="match status" value="1"/>
</dbReference>
<evidence type="ECO:0000259" key="17">
    <source>
        <dbReference type="SMART" id="SM00562"/>
    </source>
</evidence>
<dbReference type="GO" id="GO:0006228">
    <property type="term" value="P:UTP biosynthetic process"/>
    <property type="evidence" value="ECO:0007669"/>
    <property type="project" value="UniProtKB-UniRule"/>
</dbReference>
<dbReference type="GO" id="GO:0046872">
    <property type="term" value="F:metal ion binding"/>
    <property type="evidence" value="ECO:0007669"/>
    <property type="project" value="UniProtKB-KW"/>
</dbReference>
<dbReference type="GO" id="GO:0006183">
    <property type="term" value="P:GTP biosynthetic process"/>
    <property type="evidence" value="ECO:0007669"/>
    <property type="project" value="UniProtKB-UniRule"/>
</dbReference>
<evidence type="ECO:0000256" key="11">
    <source>
        <dbReference type="ARBA" id="ARBA00022842"/>
    </source>
</evidence>
<feature type="active site" description="Pros-phosphohistidine intermediate" evidence="13 14">
    <location>
        <position position="115"/>
    </location>
</feature>
<keyword evidence="10 13" id="KW-0067">ATP-binding</keyword>
<feature type="binding site" evidence="13 14">
    <location>
        <position position="112"/>
    </location>
    <ligand>
        <name>ATP</name>
        <dbReference type="ChEBI" id="CHEBI:30616"/>
    </ligand>
</feature>
<dbReference type="CDD" id="cd04413">
    <property type="entry name" value="NDPk_I"/>
    <property type="match status" value="1"/>
</dbReference>
<keyword evidence="8 13" id="KW-0547">Nucleotide-binding</keyword>
<dbReference type="AlphaFoldDB" id="A0A9E2NZW0"/>
<dbReference type="GO" id="GO:0006241">
    <property type="term" value="P:CTP biosynthetic process"/>
    <property type="evidence" value="ECO:0007669"/>
    <property type="project" value="UniProtKB-UniRule"/>
</dbReference>
<dbReference type="InterPro" id="IPR023005">
    <property type="entry name" value="Nucleoside_diP_kinase_AS"/>
</dbReference>
<evidence type="ECO:0000256" key="7">
    <source>
        <dbReference type="ARBA" id="ARBA00022723"/>
    </source>
</evidence>
<comment type="catalytic activity">
    <reaction evidence="13 16">
        <text>a 2'-deoxyribonucleoside 5'-diphosphate + ATP = a 2'-deoxyribonucleoside 5'-triphosphate + ADP</text>
        <dbReference type="Rhea" id="RHEA:44640"/>
        <dbReference type="ChEBI" id="CHEBI:30616"/>
        <dbReference type="ChEBI" id="CHEBI:61560"/>
        <dbReference type="ChEBI" id="CHEBI:73316"/>
        <dbReference type="ChEBI" id="CHEBI:456216"/>
        <dbReference type="EC" id="2.7.4.6"/>
    </reaction>
</comment>
<evidence type="ECO:0000256" key="1">
    <source>
        <dbReference type="ARBA" id="ARBA00001946"/>
    </source>
</evidence>
<dbReference type="InterPro" id="IPR034907">
    <property type="entry name" value="NDK-like_dom"/>
</dbReference>
<dbReference type="PRINTS" id="PR01243">
    <property type="entry name" value="NUCDPKINASE"/>
</dbReference>
<evidence type="ECO:0000256" key="13">
    <source>
        <dbReference type="HAMAP-Rule" id="MF_00451"/>
    </source>
</evidence>
<accession>A0A9E2NZW0</accession>
<organism evidence="18 19">
    <name type="scientific">Candidatus Treponema excrementipullorum</name>
    <dbReference type="NCBI Taxonomy" id="2838768"/>
    <lineage>
        <taxon>Bacteria</taxon>
        <taxon>Pseudomonadati</taxon>
        <taxon>Spirochaetota</taxon>
        <taxon>Spirochaetia</taxon>
        <taxon>Spirochaetales</taxon>
        <taxon>Treponemataceae</taxon>
        <taxon>Treponema</taxon>
    </lineage>
</organism>
<dbReference type="InterPro" id="IPR001564">
    <property type="entry name" value="Nucleoside_diP_kinase"/>
</dbReference>
<evidence type="ECO:0000256" key="8">
    <source>
        <dbReference type="ARBA" id="ARBA00022741"/>
    </source>
</evidence>
<keyword evidence="13" id="KW-0963">Cytoplasm</keyword>
<keyword evidence="11 13" id="KW-0460">Magnesium</keyword>
<keyword evidence="7 13" id="KW-0479">Metal-binding</keyword>
<keyword evidence="12 13" id="KW-0546">Nucleotide metabolism</keyword>
<feature type="binding site" evidence="13 14">
    <location>
        <position position="85"/>
    </location>
    <ligand>
        <name>ATP</name>
        <dbReference type="ChEBI" id="CHEBI:30616"/>
    </ligand>
</feature>
<proteinExistence type="inferred from homology"/>
<protein>
    <recommendedName>
        <fullName evidence="4 13">Nucleoside diphosphate kinase</fullName>
        <shortName evidence="13">NDK</shortName>
        <shortName evidence="13">NDP kinase</shortName>
        <ecNumber evidence="3 13">2.7.4.6</ecNumber>
    </recommendedName>
    <alternativeName>
        <fullName evidence="13">Nucleoside-2-P kinase</fullName>
    </alternativeName>
</protein>
<dbReference type="SUPFAM" id="SSF54919">
    <property type="entry name" value="Nucleoside diphosphate kinase, NDK"/>
    <property type="match status" value="1"/>
</dbReference>
<reference evidence="18" key="1">
    <citation type="journal article" date="2021" name="PeerJ">
        <title>Extensive microbial diversity within the chicken gut microbiome revealed by metagenomics and culture.</title>
        <authorList>
            <person name="Gilroy R."/>
            <person name="Ravi A."/>
            <person name="Getino M."/>
            <person name="Pursley I."/>
            <person name="Horton D.L."/>
            <person name="Alikhan N.F."/>
            <person name="Baker D."/>
            <person name="Gharbi K."/>
            <person name="Hall N."/>
            <person name="Watson M."/>
            <person name="Adriaenssens E.M."/>
            <person name="Foster-Nyarko E."/>
            <person name="Jarju S."/>
            <person name="Secka A."/>
            <person name="Antonio M."/>
            <person name="Oren A."/>
            <person name="Chaudhuri R.R."/>
            <person name="La Ragione R."/>
            <person name="Hildebrand F."/>
            <person name="Pallen M.J."/>
        </authorList>
    </citation>
    <scope>NUCLEOTIDE SEQUENCE</scope>
    <source>
        <strain evidence="18">Gambia15-2214</strain>
    </source>
</reference>
<comment type="similarity">
    <text evidence="2 13 14 15">Belongs to the NDK family.</text>
</comment>
<evidence type="ECO:0000256" key="12">
    <source>
        <dbReference type="ARBA" id="ARBA00023080"/>
    </source>
</evidence>
<dbReference type="InterPro" id="IPR036850">
    <property type="entry name" value="NDK-like_dom_sf"/>
</dbReference>
<comment type="caution">
    <text evidence="18">The sequence shown here is derived from an EMBL/GenBank/DDBJ whole genome shotgun (WGS) entry which is preliminary data.</text>
</comment>
<sequence length="147" mass="16655">MERSFVMLKPGVVNRRIVGEIISRLEKKGLQLIGLKMMCVSQEIAASHYREHVDKPFYPELVGYITSGPVIAMAWQGDDCVAFIRKITGATRPQDAQPGTIRGDYCMHTNHNVIHASDSPESGEREVALYFREEELCVWTDALECWL</sequence>
<dbReference type="GO" id="GO:0005524">
    <property type="term" value="F:ATP binding"/>
    <property type="evidence" value="ECO:0007669"/>
    <property type="project" value="UniProtKB-UniRule"/>
</dbReference>
<comment type="catalytic activity">
    <reaction evidence="13">
        <text>a ribonucleoside 5'-diphosphate + ATP = a ribonucleoside 5'-triphosphate + ADP</text>
        <dbReference type="Rhea" id="RHEA:18113"/>
        <dbReference type="ChEBI" id="CHEBI:30616"/>
        <dbReference type="ChEBI" id="CHEBI:57930"/>
        <dbReference type="ChEBI" id="CHEBI:61557"/>
        <dbReference type="ChEBI" id="CHEBI:456216"/>
        <dbReference type="EC" id="2.7.4.6"/>
    </reaction>
</comment>
<dbReference type="NCBIfam" id="NF001908">
    <property type="entry name" value="PRK00668.1"/>
    <property type="match status" value="1"/>
</dbReference>
<evidence type="ECO:0000256" key="15">
    <source>
        <dbReference type="RuleBase" id="RU004011"/>
    </source>
</evidence>
<evidence type="ECO:0000256" key="16">
    <source>
        <dbReference type="RuleBase" id="RU004013"/>
    </source>
</evidence>
<comment type="cofactor">
    <cofactor evidence="1 13">
        <name>Mg(2+)</name>
        <dbReference type="ChEBI" id="CHEBI:18420"/>
    </cofactor>
</comment>
<keyword evidence="5 13" id="KW-0597">Phosphoprotein</keyword>
<dbReference type="Proteomes" id="UP000823914">
    <property type="component" value="Unassembled WGS sequence"/>
</dbReference>
<dbReference type="EMBL" id="JAHLFV010000028">
    <property type="protein sequence ID" value="MBU3849183.1"/>
    <property type="molecule type" value="Genomic_DNA"/>
</dbReference>
<evidence type="ECO:0000313" key="18">
    <source>
        <dbReference type="EMBL" id="MBU3849183.1"/>
    </source>
</evidence>
<reference evidence="18" key="2">
    <citation type="submission" date="2021-04" db="EMBL/GenBank/DDBJ databases">
        <authorList>
            <person name="Gilroy R."/>
        </authorList>
    </citation>
    <scope>NUCLEOTIDE SEQUENCE</scope>
    <source>
        <strain evidence="18">Gambia15-2214</strain>
    </source>
</reference>
<name>A0A9E2NZW0_9SPIR</name>
<evidence type="ECO:0000256" key="4">
    <source>
        <dbReference type="ARBA" id="ARBA00017632"/>
    </source>
</evidence>
<dbReference type="Gene3D" id="3.30.70.141">
    <property type="entry name" value="Nucleoside diphosphate kinase-like domain"/>
    <property type="match status" value="1"/>
</dbReference>
<feature type="domain" description="Nucleoside diphosphate kinase-like" evidence="17">
    <location>
        <begin position="1"/>
        <end position="138"/>
    </location>
</feature>
<keyword evidence="6 13" id="KW-0808">Transferase</keyword>
<dbReference type="GO" id="GO:0004550">
    <property type="term" value="F:nucleoside diphosphate kinase activity"/>
    <property type="evidence" value="ECO:0007669"/>
    <property type="project" value="UniProtKB-UniRule"/>
</dbReference>
<dbReference type="PROSITE" id="PS51374">
    <property type="entry name" value="NDPK_LIKE"/>
    <property type="match status" value="1"/>
</dbReference>
<evidence type="ECO:0000256" key="14">
    <source>
        <dbReference type="PROSITE-ProRule" id="PRU00706"/>
    </source>
</evidence>
<dbReference type="Pfam" id="PF00334">
    <property type="entry name" value="NDK"/>
    <property type="match status" value="1"/>
</dbReference>
<dbReference type="PANTHER" id="PTHR11349">
    <property type="entry name" value="NUCLEOSIDE DIPHOSPHATE KINASE"/>
    <property type="match status" value="1"/>
</dbReference>
<keyword evidence="9 13" id="KW-0418">Kinase</keyword>
<comment type="subunit">
    <text evidence="13">Homotetramer.</text>
</comment>
<dbReference type="FunFam" id="3.30.70.141:FF:000003">
    <property type="entry name" value="Nucleoside diphosphate kinase"/>
    <property type="match status" value="1"/>
</dbReference>
<evidence type="ECO:0000256" key="5">
    <source>
        <dbReference type="ARBA" id="ARBA00022553"/>
    </source>
</evidence>
<comment type="function">
    <text evidence="13">Major role in the synthesis of nucleoside triphosphates other than ATP. The ATP gamma phosphate is transferred to the NDP beta phosphate via a ping-pong mechanism, using a phosphorylated active-site intermediate.</text>
</comment>